<keyword evidence="2" id="KW-0813">Transport</keyword>
<keyword evidence="7" id="KW-0418">Kinase</keyword>
<sequence>MIVQLRVDDRLIHGQVALMWGKELNTKGIVVANDHAASDATQAATLKMACPQGQKLLIRSVDDAVKVVNDPRGGQMRIFALTDSVADALRLAQGAPDKIGSINIANVGRFDRSDEASKVLLTTGVTLNPQELDAARELCKLDMPVVHQVGVLDPKTKVSDLLAKL</sequence>
<keyword evidence="6" id="KW-0598">Phosphotransferase system</keyword>
<evidence type="ECO:0000313" key="9">
    <source>
        <dbReference type="EMBL" id="QOY60822.1"/>
    </source>
</evidence>
<evidence type="ECO:0000256" key="1">
    <source>
        <dbReference type="ARBA" id="ARBA00004496"/>
    </source>
</evidence>
<dbReference type="Gene3D" id="3.40.35.10">
    <property type="entry name" value="Phosphotransferase system, sorbose subfamily IIB component"/>
    <property type="match status" value="1"/>
</dbReference>
<dbReference type="EMBL" id="CP063767">
    <property type="protein sequence ID" value="QOY60822.1"/>
    <property type="molecule type" value="Genomic_DNA"/>
</dbReference>
<keyword evidence="4 9" id="KW-0762">Sugar transport</keyword>
<dbReference type="InterPro" id="IPR036667">
    <property type="entry name" value="PTS_IIB_sorbose-sp_sf"/>
</dbReference>
<dbReference type="GO" id="GO:0008982">
    <property type="term" value="F:protein-N(PI)-phosphohistidine-sugar phosphotransferase activity"/>
    <property type="evidence" value="ECO:0007669"/>
    <property type="project" value="InterPro"/>
</dbReference>
<accession>A0A7S7M8R6</accession>
<dbReference type="GO" id="GO:0016301">
    <property type="term" value="F:kinase activity"/>
    <property type="evidence" value="ECO:0007669"/>
    <property type="project" value="UniProtKB-KW"/>
</dbReference>
<evidence type="ECO:0000256" key="5">
    <source>
        <dbReference type="ARBA" id="ARBA00022679"/>
    </source>
</evidence>
<dbReference type="Pfam" id="PF03830">
    <property type="entry name" value="PTSIIB_sorb"/>
    <property type="match status" value="1"/>
</dbReference>
<keyword evidence="10" id="KW-1185">Reference proteome</keyword>
<organism evidence="9 10">
    <name type="scientific">Thermophilibacter immobilis</name>
    <dbReference type="NCBI Taxonomy" id="2779519"/>
    <lineage>
        <taxon>Bacteria</taxon>
        <taxon>Bacillati</taxon>
        <taxon>Actinomycetota</taxon>
        <taxon>Coriobacteriia</taxon>
        <taxon>Coriobacteriales</taxon>
        <taxon>Atopobiaceae</taxon>
        <taxon>Thermophilibacter</taxon>
    </lineage>
</organism>
<reference evidence="9 10" key="1">
    <citation type="submission" date="2020-10" db="EMBL/GenBank/DDBJ databases">
        <title>Olsenella immobilis sp.nov., isolated from the mud in a fermentation cellar used for the production of Chinese strong-flavoured liquor.</title>
        <authorList>
            <person name="Lu L."/>
        </authorList>
    </citation>
    <scope>NUCLEOTIDE SEQUENCE [LARGE SCALE GENOMIC DNA]</scope>
    <source>
        <strain evidence="9 10">LZLJ-2</strain>
    </source>
</reference>
<keyword evidence="5" id="KW-0808">Transferase</keyword>
<evidence type="ECO:0000256" key="7">
    <source>
        <dbReference type="ARBA" id="ARBA00022777"/>
    </source>
</evidence>
<evidence type="ECO:0000256" key="6">
    <source>
        <dbReference type="ARBA" id="ARBA00022683"/>
    </source>
</evidence>
<dbReference type="InterPro" id="IPR004720">
    <property type="entry name" value="PTS_IIB_sorbose-sp"/>
</dbReference>
<dbReference type="Proteomes" id="UP000593735">
    <property type="component" value="Chromosome"/>
</dbReference>
<evidence type="ECO:0000256" key="2">
    <source>
        <dbReference type="ARBA" id="ARBA00022448"/>
    </source>
</evidence>
<evidence type="ECO:0000259" key="8">
    <source>
        <dbReference type="PROSITE" id="PS51101"/>
    </source>
</evidence>
<dbReference type="RefSeq" id="WP_194371606.1">
    <property type="nucleotide sequence ID" value="NZ_CP063767.1"/>
</dbReference>
<dbReference type="SUPFAM" id="SSF52728">
    <property type="entry name" value="PTS IIb component"/>
    <property type="match status" value="1"/>
</dbReference>
<dbReference type="KEGG" id="tio:INP52_00970"/>
<feature type="domain" description="PTS EIIB type-4" evidence="8">
    <location>
        <begin position="1"/>
        <end position="165"/>
    </location>
</feature>
<keyword evidence="3" id="KW-0963">Cytoplasm</keyword>
<dbReference type="PROSITE" id="PS51101">
    <property type="entry name" value="PTS_EIIB_TYPE_4"/>
    <property type="match status" value="1"/>
</dbReference>
<proteinExistence type="predicted"/>
<dbReference type="AlphaFoldDB" id="A0A7S7M8R6"/>
<evidence type="ECO:0000256" key="3">
    <source>
        <dbReference type="ARBA" id="ARBA00022490"/>
    </source>
</evidence>
<comment type="subcellular location">
    <subcellularLocation>
        <location evidence="1">Cytoplasm</location>
    </subcellularLocation>
</comment>
<dbReference type="GO" id="GO:0009401">
    <property type="term" value="P:phosphoenolpyruvate-dependent sugar phosphotransferase system"/>
    <property type="evidence" value="ECO:0007669"/>
    <property type="project" value="UniProtKB-KW"/>
</dbReference>
<protein>
    <submittedName>
        <fullName evidence="9">PTS sugar transporter subunit IIB</fullName>
    </submittedName>
</protein>
<evidence type="ECO:0000313" key="10">
    <source>
        <dbReference type="Proteomes" id="UP000593735"/>
    </source>
</evidence>
<gene>
    <name evidence="9" type="ORF">INP52_00970</name>
</gene>
<evidence type="ECO:0000256" key="4">
    <source>
        <dbReference type="ARBA" id="ARBA00022597"/>
    </source>
</evidence>
<dbReference type="GO" id="GO:0005737">
    <property type="term" value="C:cytoplasm"/>
    <property type="evidence" value="ECO:0007669"/>
    <property type="project" value="UniProtKB-SubCell"/>
</dbReference>
<name>A0A7S7M8R6_9ACTN</name>